<dbReference type="GO" id="GO:0008514">
    <property type="term" value="F:organic anion transmembrane transporter activity"/>
    <property type="evidence" value="ECO:0007669"/>
    <property type="project" value="InterPro"/>
</dbReference>
<dbReference type="EMBL" id="ACPB03034775">
    <property type="status" value="NOT_ANNOTATED_CDS"/>
    <property type="molecule type" value="Genomic_DNA"/>
</dbReference>
<evidence type="ECO:0000313" key="3">
    <source>
        <dbReference type="EnsemblMetazoa" id="RPRC004084-PA"/>
    </source>
</evidence>
<dbReference type="HOGENOM" id="CLU_041211_0_0_1"/>
<dbReference type="InterPro" id="IPR004679">
    <property type="entry name" value="2-OHcarboxylate_transport"/>
</dbReference>
<dbReference type="EnsemblMetazoa" id="RPRC004084-RA">
    <property type="protein sequence ID" value="RPRC004084-PA"/>
    <property type="gene ID" value="RPRC004084"/>
</dbReference>
<feature type="transmembrane region" description="Helical" evidence="2">
    <location>
        <begin position="213"/>
        <end position="233"/>
    </location>
</feature>
<dbReference type="InParanoid" id="T1HJ61"/>
<feature type="compositionally biased region" description="Basic residues" evidence="1">
    <location>
        <begin position="452"/>
        <end position="462"/>
    </location>
</feature>
<dbReference type="EMBL" id="ACPB03034776">
    <property type="status" value="NOT_ANNOTATED_CDS"/>
    <property type="molecule type" value="Genomic_DNA"/>
</dbReference>
<organism evidence="3 4">
    <name type="scientific">Rhodnius prolixus</name>
    <name type="common">Triatomid bug</name>
    <dbReference type="NCBI Taxonomy" id="13249"/>
    <lineage>
        <taxon>Eukaryota</taxon>
        <taxon>Metazoa</taxon>
        <taxon>Ecdysozoa</taxon>
        <taxon>Arthropoda</taxon>
        <taxon>Hexapoda</taxon>
        <taxon>Insecta</taxon>
        <taxon>Pterygota</taxon>
        <taxon>Neoptera</taxon>
        <taxon>Paraneoptera</taxon>
        <taxon>Hemiptera</taxon>
        <taxon>Heteroptera</taxon>
        <taxon>Panheteroptera</taxon>
        <taxon>Cimicomorpha</taxon>
        <taxon>Reduviidae</taxon>
        <taxon>Triatominae</taxon>
        <taxon>Rhodnius</taxon>
    </lineage>
</organism>
<feature type="transmembrane region" description="Helical" evidence="2">
    <location>
        <begin position="38"/>
        <end position="54"/>
    </location>
</feature>
<proteinExistence type="predicted"/>
<dbReference type="Pfam" id="PF03390">
    <property type="entry name" value="2HCT"/>
    <property type="match status" value="1"/>
</dbReference>
<feature type="transmembrane region" description="Helical" evidence="2">
    <location>
        <begin position="278"/>
        <end position="298"/>
    </location>
</feature>
<dbReference type="STRING" id="13249.T1HJ61"/>
<reference evidence="3" key="1">
    <citation type="submission" date="2015-05" db="UniProtKB">
        <authorList>
            <consortium name="EnsemblMetazoa"/>
        </authorList>
    </citation>
    <scope>IDENTIFICATION</scope>
</reference>
<feature type="transmembrane region" description="Helical" evidence="2">
    <location>
        <begin position="134"/>
        <end position="152"/>
    </location>
</feature>
<feature type="transmembrane region" description="Helical" evidence="2">
    <location>
        <begin position="245"/>
        <end position="266"/>
    </location>
</feature>
<dbReference type="Proteomes" id="UP000015103">
    <property type="component" value="Unassembled WGS sequence"/>
</dbReference>
<sequence>MGAAAICATFIPSALVHYGLLPDVVVESTTKFYKSTNILYLYICCIIVGSIMSMNRQVLIQGFLRIFIPMLCGEIVGMLVGMGVGMALGLEPFQIFFFLILPIMAGGVGEGAIPLSMGYAAILHMEQGVALGRILPIVMLGSLTAIVIAGLLNQLGKRYPHLTGEGSLMPSKQGDSDMNAVEKISGKVDVSTIACGALLAILLYMVGMLLHRLIGLPAPVGMLFAAVAVKLAHGVSPRIQEGSQVVYKFFRTAVTYPILFAVGVAITPWQELVDAFTVQNLIVIVTTVSALVATGFFVGKKIGMHPIDVAIVSCCQSGQGGTGDVAILTAGNRMSLMPFAQIATRIGGAINVSLSLLVLAKFFPGDPQRRLRLHHQAGILQAAAQLARALHAVRADPAHLQNHRSGQCRCAVQPAVEAVLQRAERQRHRNQHAGAGAGAVYRPAGGGACGGRRGRTGRHQQNHRSPLSGILRRHPVRAGGDAVRQYRPPAAAVSQGLRLPSGCHITAVT</sequence>
<accession>T1HJ61</accession>
<name>T1HJ61_RHOPR</name>
<protein>
    <recommendedName>
        <fullName evidence="5">Malate Na(+) symporter</fullName>
    </recommendedName>
</protein>
<evidence type="ECO:0000256" key="1">
    <source>
        <dbReference type="SAM" id="MobiDB-lite"/>
    </source>
</evidence>
<keyword evidence="4" id="KW-1185">Reference proteome</keyword>
<feature type="transmembrane region" description="Helical" evidence="2">
    <location>
        <begin position="95"/>
        <end position="122"/>
    </location>
</feature>
<dbReference type="VEuPathDB" id="VectorBase:RPRC004084"/>
<keyword evidence="2" id="KW-0472">Membrane</keyword>
<dbReference type="PANTHER" id="PTHR40033:SF1">
    <property type="entry name" value="CITRATE-SODIUM SYMPORTER"/>
    <property type="match status" value="1"/>
</dbReference>
<dbReference type="eggNOG" id="KOG1257">
    <property type="taxonomic scope" value="Eukaryota"/>
</dbReference>
<dbReference type="PANTHER" id="PTHR40033">
    <property type="entry name" value="NA(+)-MALATE SYMPORTER"/>
    <property type="match status" value="1"/>
</dbReference>
<feature type="region of interest" description="Disordered" evidence="1">
    <location>
        <begin position="444"/>
        <end position="466"/>
    </location>
</feature>
<dbReference type="GO" id="GO:0016020">
    <property type="term" value="C:membrane"/>
    <property type="evidence" value="ECO:0007669"/>
    <property type="project" value="InterPro"/>
</dbReference>
<evidence type="ECO:0000256" key="2">
    <source>
        <dbReference type="SAM" id="Phobius"/>
    </source>
</evidence>
<feature type="transmembrane region" description="Helical" evidence="2">
    <location>
        <begin position="66"/>
        <end position="88"/>
    </location>
</feature>
<dbReference type="AlphaFoldDB" id="T1HJ61"/>
<feature type="transmembrane region" description="Helical" evidence="2">
    <location>
        <begin position="342"/>
        <end position="363"/>
    </location>
</feature>
<keyword evidence="2" id="KW-0812">Transmembrane</keyword>
<evidence type="ECO:0000313" key="4">
    <source>
        <dbReference type="Proteomes" id="UP000015103"/>
    </source>
</evidence>
<evidence type="ECO:0008006" key="5">
    <source>
        <dbReference type="Google" id="ProtNLM"/>
    </source>
</evidence>
<keyword evidence="2" id="KW-1133">Transmembrane helix</keyword>
<feature type="transmembrane region" description="Helical" evidence="2">
    <location>
        <begin position="188"/>
        <end position="207"/>
    </location>
</feature>